<protein>
    <submittedName>
        <fullName evidence="2">Uncharacterized protein</fullName>
    </submittedName>
</protein>
<name>A0AAV4N633_9ARAC</name>
<dbReference type="AlphaFoldDB" id="A0AAV4N633"/>
<reference evidence="2 3" key="1">
    <citation type="submission" date="2021-06" db="EMBL/GenBank/DDBJ databases">
        <title>Caerostris darwini draft genome.</title>
        <authorList>
            <person name="Kono N."/>
            <person name="Arakawa K."/>
        </authorList>
    </citation>
    <scope>NUCLEOTIDE SEQUENCE [LARGE SCALE GENOMIC DNA]</scope>
</reference>
<comment type="caution">
    <text evidence="2">The sequence shown here is derived from an EMBL/GenBank/DDBJ whole genome shotgun (WGS) entry which is preliminary data.</text>
</comment>
<organism evidence="2 3">
    <name type="scientific">Caerostris darwini</name>
    <dbReference type="NCBI Taxonomy" id="1538125"/>
    <lineage>
        <taxon>Eukaryota</taxon>
        <taxon>Metazoa</taxon>
        <taxon>Ecdysozoa</taxon>
        <taxon>Arthropoda</taxon>
        <taxon>Chelicerata</taxon>
        <taxon>Arachnida</taxon>
        <taxon>Araneae</taxon>
        <taxon>Araneomorphae</taxon>
        <taxon>Entelegynae</taxon>
        <taxon>Araneoidea</taxon>
        <taxon>Araneidae</taxon>
        <taxon>Caerostris</taxon>
    </lineage>
</organism>
<evidence type="ECO:0000313" key="3">
    <source>
        <dbReference type="Proteomes" id="UP001054837"/>
    </source>
</evidence>
<evidence type="ECO:0000256" key="1">
    <source>
        <dbReference type="SAM" id="Phobius"/>
    </source>
</evidence>
<keyword evidence="1" id="KW-1133">Transmembrane helix</keyword>
<keyword evidence="1" id="KW-0472">Membrane</keyword>
<keyword evidence="3" id="KW-1185">Reference proteome</keyword>
<evidence type="ECO:0000313" key="2">
    <source>
        <dbReference type="EMBL" id="GIX79725.1"/>
    </source>
</evidence>
<dbReference type="Proteomes" id="UP001054837">
    <property type="component" value="Unassembled WGS sequence"/>
</dbReference>
<dbReference type="EMBL" id="BPLQ01001218">
    <property type="protein sequence ID" value="GIX79725.1"/>
    <property type="molecule type" value="Genomic_DNA"/>
</dbReference>
<keyword evidence="1" id="KW-0812">Transmembrane</keyword>
<feature type="transmembrane region" description="Helical" evidence="1">
    <location>
        <begin position="151"/>
        <end position="172"/>
    </location>
</feature>
<sequence length="186" mass="20869">MTEKMFWIVQGMHEVTYTENNKTKPPDMDMEPPSVDEVERSVNKLNNNQDRMVLKIHIAIVFGVSDFILLANEIPSLQISFSVSLLIDNFNHNPTFCISSLKTVCLLKAFVSMKTKRCWNVKPSKIAANTVNPIRSIVDNLHINPNPDKKVISLSIGCIIIGLLSYILQGGVRGYIAPLMRITLKG</sequence>
<proteinExistence type="predicted"/>
<accession>A0AAV4N633</accession>
<gene>
    <name evidence="2" type="ORF">CDAR_5481</name>
</gene>